<keyword evidence="3" id="KW-1185">Reference proteome</keyword>
<dbReference type="Proteomes" id="UP001518990">
    <property type="component" value="Unassembled WGS sequence"/>
</dbReference>
<proteinExistence type="predicted"/>
<evidence type="ECO:0000256" key="1">
    <source>
        <dbReference type="SAM" id="MobiDB-lite"/>
    </source>
</evidence>
<feature type="region of interest" description="Disordered" evidence="1">
    <location>
        <begin position="1"/>
        <end position="62"/>
    </location>
</feature>
<name>A0ABS3KD11_9PROT</name>
<dbReference type="EMBL" id="JACTNF010000004">
    <property type="protein sequence ID" value="MBO1074241.1"/>
    <property type="molecule type" value="Genomic_DNA"/>
</dbReference>
<protein>
    <submittedName>
        <fullName evidence="2">Uncharacterized protein</fullName>
    </submittedName>
</protein>
<comment type="caution">
    <text evidence="2">The sequence shown here is derived from an EMBL/GenBank/DDBJ whole genome shotgun (WGS) entry which is preliminary data.</text>
</comment>
<evidence type="ECO:0000313" key="3">
    <source>
        <dbReference type="Proteomes" id="UP001518990"/>
    </source>
</evidence>
<evidence type="ECO:0000313" key="2">
    <source>
        <dbReference type="EMBL" id="MBO1074241.1"/>
    </source>
</evidence>
<sequence length="62" mass="6645">MDKTKQPEEAERDADDTASGTVEHPIPPGEPQPGDINELAGTLGGPIDVFPGRPRKPLQQQD</sequence>
<gene>
    <name evidence="2" type="ORF">IAI60_06440</name>
</gene>
<organism evidence="2 3">
    <name type="scientific">Roseomonas marmotae</name>
    <dbReference type="NCBI Taxonomy" id="2768161"/>
    <lineage>
        <taxon>Bacteria</taxon>
        <taxon>Pseudomonadati</taxon>
        <taxon>Pseudomonadota</taxon>
        <taxon>Alphaproteobacteria</taxon>
        <taxon>Acetobacterales</taxon>
        <taxon>Roseomonadaceae</taxon>
        <taxon>Roseomonas</taxon>
    </lineage>
</organism>
<accession>A0ABS3KD11</accession>
<dbReference type="RefSeq" id="WP_207445808.1">
    <property type="nucleotide sequence ID" value="NZ_CP061091.1"/>
</dbReference>
<reference evidence="2 3" key="1">
    <citation type="submission" date="2020-09" db="EMBL/GenBank/DDBJ databases">
        <title>Roseomonas.</title>
        <authorList>
            <person name="Zhu W."/>
        </authorList>
    </citation>
    <scope>NUCLEOTIDE SEQUENCE [LARGE SCALE GENOMIC DNA]</scope>
    <source>
        <strain evidence="2 3">1311</strain>
    </source>
</reference>